<dbReference type="PANTHER" id="PTHR35149:SF1">
    <property type="entry name" value="DUF5655 DOMAIN-CONTAINING PROTEIN"/>
    <property type="match status" value="1"/>
</dbReference>
<sequence>MNELQSLSQIFNKRIFRIPDYQRGYAWQGQQLRDFWEDIVNLQPDRYHYTGLLSLKKLNQEESRKLGNDDSWLLDSGFDAYHIVDGQQRLTTFVIMLNEIIEFTCKLPDNNGKSDDEIYLGFDNIRDIKAKYISRKRPPENLIITYMFGYENDNPSAEYLKYKVLGQEYGGTIKETYYTKNLKYAKEFFGKELQAHYEKKGIEGINDLYRKLTLKLMFNIHEIKDDYDVFVAFETMNNRGKRLTNLELLKNRLIYLTTLYSNDIFDETNKIALRQRINEAWSEVYYQLGRNENNLLSDDEFLRAHWIMYYSYSRKRGDDYIKFLLRKFSHKSIFENIIEVDPDEEEPTVLISNQQDDDDMEIVSSQKSVTDEFLQPEEIIDYVNSLKETAEYWYYTFYPEKCSDITEEEQVWIEKLNRIGIGYFRPIVAVSLIPKLGYSKDERITFYKAVERFIFIAFRMAMYQSSYKSSDYYRKTREVYMENMSLSDVTEDLINTTNENAADAVRVFVTRMNKRFISQDGFYSWRELRYFLYEYEYSLASKYKLDKLSWADLTKVVKDKITVEHILPQTPTKLYWRNNFRQFTPEEIKTLSASLGNMLPLSQSINSKLQNDSFDDKKARGYSNGCHCEVEISKEDSWDAKHIYDRGMKLLSFMETRWDFKFEDTKQKEELLHISFVNDGRDIPPEITEENITDIIIPSNDENMDARDHVTALIMGWASVKDEAGEIHLNPDRCTKLYTRFTTDVMSGILPDAKDAKSGWETRNHYFYEIANTDEGKLYLKMALSAENIPDDLKVICEIITEHYPPRVKRKNWKWRVPFSTKLVDVSKSTDEEVICILNDLYAEAMQFEKQVVDIMKE</sequence>
<reference evidence="3 4" key="1">
    <citation type="submission" date="2017-03" db="EMBL/GenBank/DDBJ databases">
        <title>Genome sequence of Methanobrevibacter thaueri.</title>
        <authorList>
            <person name="Poehlein A."/>
            <person name="Seedorf H."/>
            <person name="Daniel R."/>
        </authorList>
    </citation>
    <scope>NUCLEOTIDE SEQUENCE [LARGE SCALE GENOMIC DNA]</scope>
    <source>
        <strain evidence="3 4">DSM 11995</strain>
    </source>
</reference>
<organism evidence="3 4">
    <name type="scientific">Methanobrevibacter thaueri</name>
    <dbReference type="NCBI Taxonomy" id="190975"/>
    <lineage>
        <taxon>Archaea</taxon>
        <taxon>Methanobacteriati</taxon>
        <taxon>Methanobacteriota</taxon>
        <taxon>Methanomada group</taxon>
        <taxon>Methanobacteria</taxon>
        <taxon>Methanobacteriales</taxon>
        <taxon>Methanobacteriaceae</taxon>
        <taxon>Methanobrevibacter</taxon>
    </lineage>
</organism>
<comment type="caution">
    <text evidence="3">The sequence shown here is derived from an EMBL/GenBank/DDBJ whole genome shotgun (WGS) entry which is preliminary data.</text>
</comment>
<dbReference type="EMBL" id="MZGS01000028">
    <property type="protein sequence ID" value="PWB85222.1"/>
    <property type="molecule type" value="Genomic_DNA"/>
</dbReference>
<dbReference type="Pfam" id="PF07510">
    <property type="entry name" value="GmrSD_C"/>
    <property type="match status" value="1"/>
</dbReference>
<evidence type="ECO:0000259" key="1">
    <source>
        <dbReference type="Pfam" id="PF03235"/>
    </source>
</evidence>
<dbReference type="Pfam" id="PF03235">
    <property type="entry name" value="GmrSD_N"/>
    <property type="match status" value="1"/>
</dbReference>
<dbReference type="PANTHER" id="PTHR35149">
    <property type="entry name" value="SLL5132 PROTEIN"/>
    <property type="match status" value="1"/>
</dbReference>
<proteinExistence type="predicted"/>
<dbReference type="Proteomes" id="UP000251717">
    <property type="component" value="Unassembled WGS sequence"/>
</dbReference>
<evidence type="ECO:0008006" key="5">
    <source>
        <dbReference type="Google" id="ProtNLM"/>
    </source>
</evidence>
<keyword evidence="4" id="KW-1185">Reference proteome</keyword>
<dbReference type="OrthoDB" id="75381at2157"/>
<evidence type="ECO:0000313" key="3">
    <source>
        <dbReference type="EMBL" id="PWB85222.1"/>
    </source>
</evidence>
<protein>
    <recommendedName>
        <fullName evidence="5">DUF262 domain-containing protein</fullName>
    </recommendedName>
</protein>
<dbReference type="InterPro" id="IPR011089">
    <property type="entry name" value="GmrSD_C"/>
</dbReference>
<dbReference type="RefSeq" id="WP_116592730.1">
    <property type="nucleotide sequence ID" value="NZ_MZGS01000028.1"/>
</dbReference>
<feature type="domain" description="GmrSD restriction endonucleases C-terminal" evidence="2">
    <location>
        <begin position="515"/>
        <end position="651"/>
    </location>
</feature>
<accession>A0A315XKP1</accession>
<gene>
    <name evidence="3" type="ORF">MBBTH_18210</name>
</gene>
<evidence type="ECO:0000259" key="2">
    <source>
        <dbReference type="Pfam" id="PF07510"/>
    </source>
</evidence>
<dbReference type="InterPro" id="IPR004919">
    <property type="entry name" value="GmrSD_N"/>
</dbReference>
<name>A0A315XKP1_9EURY</name>
<feature type="domain" description="GmrSD restriction endonucleases N-terminal" evidence="1">
    <location>
        <begin position="7"/>
        <end position="253"/>
    </location>
</feature>
<dbReference type="AlphaFoldDB" id="A0A315XKP1"/>
<evidence type="ECO:0000313" key="4">
    <source>
        <dbReference type="Proteomes" id="UP000251717"/>
    </source>
</evidence>